<dbReference type="HOGENOM" id="CLU_2467967_0_0_11"/>
<feature type="domain" description="N-acetyltransferase" evidence="1">
    <location>
        <begin position="1"/>
        <end position="39"/>
    </location>
</feature>
<dbReference type="Proteomes" id="UP000013167">
    <property type="component" value="Unassembled WGS sequence"/>
</dbReference>
<dbReference type="PANTHER" id="PTHR43792">
    <property type="entry name" value="GNAT FAMILY, PUTATIVE (AFU_ORTHOLOGUE AFUA_3G00765)-RELATED-RELATED"/>
    <property type="match status" value="1"/>
</dbReference>
<dbReference type="EMBL" id="CAIZ01000009">
    <property type="protein sequence ID" value="CCH68530.1"/>
    <property type="molecule type" value="Genomic_DNA"/>
</dbReference>
<protein>
    <recommendedName>
        <fullName evidence="1">N-acetyltransferase domain-containing protein</fullName>
    </recommendedName>
</protein>
<dbReference type="GO" id="GO:0016747">
    <property type="term" value="F:acyltransferase activity, transferring groups other than amino-acyl groups"/>
    <property type="evidence" value="ECO:0007669"/>
    <property type="project" value="InterPro"/>
</dbReference>
<dbReference type="STRING" id="1193181.BN10_1060002"/>
<organism evidence="2 3">
    <name type="scientific">Phycicoccus elongatus Lp2</name>
    <dbReference type="NCBI Taxonomy" id="1193181"/>
    <lineage>
        <taxon>Bacteria</taxon>
        <taxon>Bacillati</taxon>
        <taxon>Actinomycetota</taxon>
        <taxon>Actinomycetes</taxon>
        <taxon>Micrococcales</taxon>
        <taxon>Intrasporangiaceae</taxon>
        <taxon>Phycicoccus</taxon>
    </lineage>
</organism>
<dbReference type="InterPro" id="IPR000182">
    <property type="entry name" value="GNAT_dom"/>
</dbReference>
<dbReference type="InterPro" id="IPR051531">
    <property type="entry name" value="N-acetyltransferase"/>
</dbReference>
<evidence type="ECO:0000313" key="2">
    <source>
        <dbReference type="EMBL" id="CCH68530.1"/>
    </source>
</evidence>
<dbReference type="Gene3D" id="3.40.630.30">
    <property type="match status" value="1"/>
</dbReference>
<evidence type="ECO:0000313" key="3">
    <source>
        <dbReference type="Proteomes" id="UP000013167"/>
    </source>
</evidence>
<sequence length="88" mass="9892">MVRAMLEIAFDDVGLHRVTGSCFADNTGSWRVMEKAGMRREQYGVQDSWHAEHGWVDGCTYAILRSEWEGSEGQRVAAGWGSRRSAEV</sequence>
<evidence type="ECO:0000259" key="1">
    <source>
        <dbReference type="Pfam" id="PF13302"/>
    </source>
</evidence>
<dbReference type="eggNOG" id="COG1670">
    <property type="taxonomic scope" value="Bacteria"/>
</dbReference>
<keyword evidence="3" id="KW-1185">Reference proteome</keyword>
<dbReference type="Pfam" id="PF13302">
    <property type="entry name" value="Acetyltransf_3"/>
    <property type="match status" value="1"/>
</dbReference>
<name>N0DYV8_9MICO</name>
<gene>
    <name evidence="2" type="ORF">BN10_1060002</name>
</gene>
<comment type="caution">
    <text evidence="2">The sequence shown here is derived from an EMBL/GenBank/DDBJ whole genome shotgun (WGS) entry which is preliminary data.</text>
</comment>
<dbReference type="AlphaFoldDB" id="N0DYV8"/>
<reference evidence="2 3" key="1">
    <citation type="journal article" date="2013" name="ISME J.">
        <title>A metabolic model for members of the genus Tetrasphaera involved in enhanced biological phosphorus removal.</title>
        <authorList>
            <person name="Kristiansen R."/>
            <person name="Nguyen H.T.T."/>
            <person name="Saunders A.M."/>
            <person name="Nielsen J.L."/>
            <person name="Wimmer R."/>
            <person name="Le V.Q."/>
            <person name="McIlroy S.J."/>
            <person name="Petrovski S."/>
            <person name="Seviour R.J."/>
            <person name="Calteau A."/>
            <person name="Nielsen K.L."/>
            <person name="Nielsen P.H."/>
        </authorList>
    </citation>
    <scope>NUCLEOTIDE SEQUENCE [LARGE SCALE GENOMIC DNA]</scope>
    <source>
        <strain evidence="2 3">Lp2</strain>
    </source>
</reference>
<dbReference type="PANTHER" id="PTHR43792:SF1">
    <property type="entry name" value="N-ACETYLTRANSFERASE DOMAIN-CONTAINING PROTEIN"/>
    <property type="match status" value="1"/>
</dbReference>
<dbReference type="SUPFAM" id="SSF55729">
    <property type="entry name" value="Acyl-CoA N-acyltransferases (Nat)"/>
    <property type="match status" value="1"/>
</dbReference>
<dbReference type="InterPro" id="IPR016181">
    <property type="entry name" value="Acyl_CoA_acyltransferase"/>
</dbReference>
<proteinExistence type="predicted"/>
<accession>N0DYV8</accession>